<accession>A0A2Z6RTC7</accession>
<keyword evidence="4" id="KW-0862">Zinc</keyword>
<feature type="domain" description="DUF659" evidence="7">
    <location>
        <begin position="194"/>
        <end position="335"/>
    </location>
</feature>
<dbReference type="GO" id="GO:0008270">
    <property type="term" value="F:zinc ion binding"/>
    <property type="evidence" value="ECO:0007669"/>
    <property type="project" value="UniProtKB-KW"/>
</dbReference>
<keyword evidence="10" id="KW-1185">Reference proteome</keyword>
<feature type="compositionally biased region" description="Acidic residues" evidence="6">
    <location>
        <begin position="114"/>
        <end position="127"/>
    </location>
</feature>
<dbReference type="GO" id="GO:0046983">
    <property type="term" value="F:protein dimerization activity"/>
    <property type="evidence" value="ECO:0007669"/>
    <property type="project" value="InterPro"/>
</dbReference>
<feature type="region of interest" description="Disordered" evidence="6">
    <location>
        <begin position="105"/>
        <end position="129"/>
    </location>
</feature>
<evidence type="ECO:0000256" key="1">
    <source>
        <dbReference type="ARBA" id="ARBA00004123"/>
    </source>
</evidence>
<dbReference type="SUPFAM" id="SSF53098">
    <property type="entry name" value="Ribonuclease H-like"/>
    <property type="match status" value="1"/>
</dbReference>
<proteinExistence type="predicted"/>
<evidence type="ECO:0008006" key="11">
    <source>
        <dbReference type="Google" id="ProtNLM"/>
    </source>
</evidence>
<keyword evidence="2" id="KW-0479">Metal-binding</keyword>
<organism evidence="9 10">
    <name type="scientific">Rhizophagus clarus</name>
    <dbReference type="NCBI Taxonomy" id="94130"/>
    <lineage>
        <taxon>Eukaryota</taxon>
        <taxon>Fungi</taxon>
        <taxon>Fungi incertae sedis</taxon>
        <taxon>Mucoromycota</taxon>
        <taxon>Glomeromycotina</taxon>
        <taxon>Glomeromycetes</taxon>
        <taxon>Glomerales</taxon>
        <taxon>Glomeraceae</taxon>
        <taxon>Rhizophagus</taxon>
    </lineage>
</organism>
<protein>
    <recommendedName>
        <fullName evidence="11">DUF659 domain-containing protein</fullName>
    </recommendedName>
</protein>
<dbReference type="PANTHER" id="PTHR46481:SF10">
    <property type="entry name" value="ZINC FINGER BED DOMAIN-CONTAINING PROTEIN 39"/>
    <property type="match status" value="1"/>
</dbReference>
<gene>
    <name evidence="9" type="ORF">RclHR1_04210011</name>
</gene>
<dbReference type="Pfam" id="PF05699">
    <property type="entry name" value="Dimer_Tnp_hAT"/>
    <property type="match status" value="1"/>
</dbReference>
<evidence type="ECO:0000256" key="2">
    <source>
        <dbReference type="ARBA" id="ARBA00022723"/>
    </source>
</evidence>
<dbReference type="Proteomes" id="UP000247702">
    <property type="component" value="Unassembled WGS sequence"/>
</dbReference>
<dbReference type="STRING" id="94130.A0A2Z6RTC7"/>
<evidence type="ECO:0000256" key="3">
    <source>
        <dbReference type="ARBA" id="ARBA00022771"/>
    </source>
</evidence>
<comment type="subcellular location">
    <subcellularLocation>
        <location evidence="1">Nucleus</location>
    </subcellularLocation>
</comment>
<name>A0A2Z6RTC7_9GLOM</name>
<feature type="region of interest" description="Disordered" evidence="6">
    <location>
        <begin position="636"/>
        <end position="658"/>
    </location>
</feature>
<evidence type="ECO:0000313" key="9">
    <source>
        <dbReference type="EMBL" id="GBC01525.1"/>
    </source>
</evidence>
<evidence type="ECO:0000259" key="8">
    <source>
        <dbReference type="Pfam" id="PF05699"/>
    </source>
</evidence>
<keyword evidence="5" id="KW-0539">Nucleus</keyword>
<dbReference type="InterPro" id="IPR012337">
    <property type="entry name" value="RNaseH-like_sf"/>
</dbReference>
<dbReference type="EMBL" id="BEXD01003569">
    <property type="protein sequence ID" value="GBC01525.1"/>
    <property type="molecule type" value="Genomic_DNA"/>
</dbReference>
<evidence type="ECO:0000259" key="7">
    <source>
        <dbReference type="Pfam" id="PF04937"/>
    </source>
</evidence>
<dbReference type="PANTHER" id="PTHR46481">
    <property type="entry name" value="ZINC FINGER BED DOMAIN-CONTAINING PROTEIN 4"/>
    <property type="match status" value="1"/>
</dbReference>
<dbReference type="GO" id="GO:0005634">
    <property type="term" value="C:nucleus"/>
    <property type="evidence" value="ECO:0007669"/>
    <property type="project" value="UniProtKB-SubCell"/>
</dbReference>
<reference evidence="9 10" key="1">
    <citation type="submission" date="2017-11" db="EMBL/GenBank/DDBJ databases">
        <title>The genome of Rhizophagus clarus HR1 reveals common genetic basis of auxotrophy among arbuscular mycorrhizal fungi.</title>
        <authorList>
            <person name="Kobayashi Y."/>
        </authorList>
    </citation>
    <scope>NUCLEOTIDE SEQUENCE [LARGE SCALE GENOMIC DNA]</scope>
    <source>
        <strain evidence="9 10">HR1</strain>
    </source>
</reference>
<feature type="domain" description="HAT C-terminal dimerisation" evidence="8">
    <location>
        <begin position="581"/>
        <end position="637"/>
    </location>
</feature>
<dbReference type="InterPro" id="IPR052035">
    <property type="entry name" value="ZnF_BED_domain_contain"/>
</dbReference>
<keyword evidence="3" id="KW-0863">Zinc-finger</keyword>
<evidence type="ECO:0000256" key="4">
    <source>
        <dbReference type="ARBA" id="ARBA00022833"/>
    </source>
</evidence>
<dbReference type="AlphaFoldDB" id="A0A2Z6RTC7"/>
<evidence type="ECO:0000313" key="10">
    <source>
        <dbReference type="Proteomes" id="UP000247702"/>
    </source>
</evidence>
<dbReference type="Pfam" id="PF04937">
    <property type="entry name" value="DUF659"/>
    <property type="match status" value="1"/>
</dbReference>
<evidence type="ECO:0000256" key="6">
    <source>
        <dbReference type="SAM" id="MobiDB-lite"/>
    </source>
</evidence>
<comment type="caution">
    <text evidence="9">The sequence shown here is derived from an EMBL/GenBank/DDBJ whole genome shotgun (WGS) entry which is preliminary data.</text>
</comment>
<sequence>MANIGKGPHNFREFFILIAPPKKTANKQAVCNFCIKEYTLSVASIKVGCFVSNKAKLCRGHLIKCANFNNQVPESERIEILARNVLEDIKKVIKKQKFDKEKNADIIDKSDSESEKEEEEEETEENMVDLSRSTITTQSLITNYISRPLTKRDKPYFETLLLRMQVSNELPFTFFENQETKDVFTFIAPALKLPSRKKMSTKILSCATKILEQLITKRAQDDKIGVTVACDGWTNIKQEHLFGVVFITSMGETLIWGAKDISDERSKTENVINHIKNIMLEAEKEKIKINCLVSDSAGEYAAARRIMRVEYPNKVFLPCMAYQINLIVGEIFKESDIYQQTSIKAIKIVSYFHSSAYFTGLLRNEQKSLYGKTIALITPGETRWNSYYFCFHSILKTEAALKTLATKFAPERLEGPSTSRSGFQRQRHTSTTTKKFLSSDIISIINDSSFWSHLYELQSLILPLCAALNKLQKDMARLYEVVLAFGWVIKVFSDHSNEKFSENMITRLERRWNQWEQPLLLLSLVFHLQYRVSLFNKHFGQWVNYYYQVWFNKVPQRILREYLSYQREKYPFDMQTFNQLGGNIIDFWDLAKGDAPELSQFALHLYGICVNSASVEKLWSNMGFLHSKRRNRLDHKKKSHCHSYTPHETSSEDSEYSGIEEDDDMIQVSDEGEETYKQPIEEPSCFENENESDTIGSTEHWVRMLQNWMGMVREENIERSDSDETGPEFIAVDRTIHPADDSLAKWNLYSVFNNSLESPIFVNAMINLDSE</sequence>
<dbReference type="InterPro" id="IPR007021">
    <property type="entry name" value="DUF659"/>
</dbReference>
<dbReference type="InterPro" id="IPR008906">
    <property type="entry name" value="HATC_C_dom"/>
</dbReference>
<evidence type="ECO:0000256" key="5">
    <source>
        <dbReference type="ARBA" id="ARBA00023242"/>
    </source>
</evidence>